<dbReference type="AlphaFoldDB" id="A0A1X4XYE2"/>
<evidence type="ECO:0000313" key="3">
    <source>
        <dbReference type="Proteomes" id="UP000194141"/>
    </source>
</evidence>
<dbReference type="Proteomes" id="UP000194141">
    <property type="component" value="Unassembled WGS sequence"/>
</dbReference>
<feature type="chain" id="PRO_5012417137" evidence="1">
    <location>
        <begin position="25"/>
        <end position="362"/>
    </location>
</feature>
<proteinExistence type="predicted"/>
<keyword evidence="3" id="KW-1185">Reference proteome</keyword>
<name>A0A1X4XYE2_9BACT</name>
<dbReference type="RefSeq" id="WP_086033370.1">
    <property type="nucleotide sequence ID" value="NZ_MDSU01000014.1"/>
</dbReference>
<evidence type="ECO:0000256" key="1">
    <source>
        <dbReference type="SAM" id="SignalP"/>
    </source>
</evidence>
<organism evidence="2 3">
    <name type="scientific">Desulfurella amilsii</name>
    <dbReference type="NCBI Taxonomy" id="1562698"/>
    <lineage>
        <taxon>Bacteria</taxon>
        <taxon>Pseudomonadati</taxon>
        <taxon>Campylobacterota</taxon>
        <taxon>Desulfurellia</taxon>
        <taxon>Desulfurellales</taxon>
        <taxon>Desulfurellaceae</taxon>
        <taxon>Desulfurella</taxon>
    </lineage>
</organism>
<accession>A0A1X4XYE2</accession>
<gene>
    <name evidence="2" type="ORF">DESAMIL20_632</name>
</gene>
<evidence type="ECO:0000313" key="2">
    <source>
        <dbReference type="EMBL" id="OSS42548.1"/>
    </source>
</evidence>
<feature type="signal peptide" evidence="1">
    <location>
        <begin position="1"/>
        <end position="24"/>
    </location>
</feature>
<comment type="caution">
    <text evidence="2">The sequence shown here is derived from an EMBL/GenBank/DDBJ whole genome shotgun (WGS) entry which is preliminary data.</text>
</comment>
<dbReference type="OrthoDB" id="5533586at2"/>
<reference evidence="2 3" key="1">
    <citation type="journal article" date="2017" name="Front. Microbiol.">
        <title>Genome Sequence of Desulfurella amilsii Strain TR1 and Comparative Genomics of Desulfurellaceae Family.</title>
        <authorList>
            <person name="Florentino A.P."/>
            <person name="Stams A.J."/>
            <person name="Sanchez-Andrea I."/>
        </authorList>
    </citation>
    <scope>NUCLEOTIDE SEQUENCE [LARGE SCALE GENOMIC DNA]</scope>
    <source>
        <strain evidence="2 3">TR1</strain>
    </source>
</reference>
<dbReference type="EMBL" id="MDSU01000014">
    <property type="protein sequence ID" value="OSS42548.1"/>
    <property type="molecule type" value="Genomic_DNA"/>
</dbReference>
<sequence length="362" mass="41243">MRKIKFLGLGLLLLGLSFNLYSCAGYTTAAISSHANSKYEAINLQPEAEKNIQQTYNATLDTQKQYPTGTIDVVFNDLAVRMNGGILTPAVWLNGSKYLSQEYIDKVLSYAKESMPNVNFIVKDKPDFNSQNPQLVFFPSYFNHAVNGLVSYLHTIYNSTYAVFELNGKYYLITNEIYDNGYGSVVFSMFSNYFKDYYKSELLAYYPVFPAVKALMLKAQNQPLSPYLSNWLNAVKQWQPAPVNNDKVAFRIADDAKLPCVYNYKWTEHKKDAQGKEYGKNEPEWYQNLKGIAPYLFMPENSPECQAIEKNVKDNTEITQAIMEVVAKNWEKETKPIIDHWDKYSKITVGADNATSVAKASE</sequence>
<keyword evidence="1" id="KW-0732">Signal</keyword>
<protein>
    <submittedName>
        <fullName evidence="2">Uncharacterized protein</fullName>
    </submittedName>
</protein>